<gene>
    <name evidence="3" type="ORF">BEP19_09570</name>
</gene>
<dbReference type="AlphaFoldDB" id="A0A419SKS6"/>
<dbReference type="Gene3D" id="3.30.470.20">
    <property type="entry name" value="ATP-grasp fold, B domain"/>
    <property type="match status" value="1"/>
</dbReference>
<dbReference type="GO" id="GO:0046872">
    <property type="term" value="F:metal ion binding"/>
    <property type="evidence" value="ECO:0007669"/>
    <property type="project" value="InterPro"/>
</dbReference>
<keyword evidence="1" id="KW-0547">Nucleotide-binding</keyword>
<name>A0A419SKS6_9BACL</name>
<sequence length="251" mass="29257">MIKRRYQYVMSKWEKDNLLQEHEIIQSYMPEMKWLTKENLIEMLTDHPVLYMKPDTGMKGRGIIQLSHAPLGFVVRSSDSTEHIHTFDSLTVYLKSLVKNYKYIIQEGIPLLTLNEQPIDFRVLAQRPMEQWVYSGIVGKLGAKNGIITNFASGGKAISFRQAMMETMQLPFTEIKRRRDELRDLSLVIADHLTNTYPGLRELGIDYGIDIHGNAWIIEVNTTPGHQLFKALPNENIYRRIVRNFRLLNRH</sequence>
<evidence type="ECO:0000259" key="2">
    <source>
        <dbReference type="PROSITE" id="PS50975"/>
    </source>
</evidence>
<dbReference type="EMBL" id="MCHY01000008">
    <property type="protein sequence ID" value="RKD24613.1"/>
    <property type="molecule type" value="Genomic_DNA"/>
</dbReference>
<protein>
    <recommendedName>
        <fullName evidence="2">ATP-grasp domain-containing protein</fullName>
    </recommendedName>
</protein>
<dbReference type="Pfam" id="PF14398">
    <property type="entry name" value="ATPgrasp_YheCD"/>
    <property type="match status" value="1"/>
</dbReference>
<dbReference type="RefSeq" id="WP_120189910.1">
    <property type="nucleotide sequence ID" value="NZ_MCHY01000008.1"/>
</dbReference>
<proteinExistence type="predicted"/>
<comment type="caution">
    <text evidence="3">The sequence shown here is derived from an EMBL/GenBank/DDBJ whole genome shotgun (WGS) entry which is preliminary data.</text>
</comment>
<evidence type="ECO:0000313" key="3">
    <source>
        <dbReference type="EMBL" id="RKD24613.1"/>
    </source>
</evidence>
<dbReference type="OrthoDB" id="7869153at2"/>
<dbReference type="Proteomes" id="UP000284219">
    <property type="component" value="Unassembled WGS sequence"/>
</dbReference>
<dbReference type="InterPro" id="IPR026838">
    <property type="entry name" value="YheC/D"/>
</dbReference>
<reference evidence="3 4" key="1">
    <citation type="submission" date="2016-08" db="EMBL/GenBank/DDBJ databases">
        <title>Novel Firmicute Genomes.</title>
        <authorList>
            <person name="Poppleton D.I."/>
            <person name="Gribaldo S."/>
        </authorList>
    </citation>
    <scope>NUCLEOTIDE SEQUENCE [LARGE SCALE GENOMIC DNA]</scope>
    <source>
        <strain evidence="3 4">RAOx-1</strain>
    </source>
</reference>
<feature type="domain" description="ATP-grasp" evidence="2">
    <location>
        <begin position="21"/>
        <end position="246"/>
    </location>
</feature>
<evidence type="ECO:0000313" key="4">
    <source>
        <dbReference type="Proteomes" id="UP000284219"/>
    </source>
</evidence>
<dbReference type="InterPro" id="IPR011761">
    <property type="entry name" value="ATP-grasp"/>
</dbReference>
<keyword evidence="4" id="KW-1185">Reference proteome</keyword>
<organism evidence="3 4">
    <name type="scientific">Ammoniphilus oxalaticus</name>
    <dbReference type="NCBI Taxonomy" id="66863"/>
    <lineage>
        <taxon>Bacteria</taxon>
        <taxon>Bacillati</taxon>
        <taxon>Bacillota</taxon>
        <taxon>Bacilli</taxon>
        <taxon>Bacillales</taxon>
        <taxon>Paenibacillaceae</taxon>
        <taxon>Aneurinibacillus group</taxon>
        <taxon>Ammoniphilus</taxon>
    </lineage>
</organism>
<keyword evidence="1" id="KW-0067">ATP-binding</keyword>
<dbReference type="GO" id="GO:0005524">
    <property type="term" value="F:ATP binding"/>
    <property type="evidence" value="ECO:0007669"/>
    <property type="project" value="UniProtKB-UniRule"/>
</dbReference>
<accession>A0A419SKS6</accession>
<evidence type="ECO:0000256" key="1">
    <source>
        <dbReference type="PROSITE-ProRule" id="PRU00409"/>
    </source>
</evidence>
<dbReference type="SUPFAM" id="SSF56059">
    <property type="entry name" value="Glutathione synthetase ATP-binding domain-like"/>
    <property type="match status" value="1"/>
</dbReference>
<dbReference type="PROSITE" id="PS50975">
    <property type="entry name" value="ATP_GRASP"/>
    <property type="match status" value="1"/>
</dbReference>